<dbReference type="PANTHER" id="PTHR33048:SF163">
    <property type="entry name" value="INTEGRAL MEMBRANE PROTEIN (AFU_ORTHOLOGUE AFUA_8G05510)"/>
    <property type="match status" value="1"/>
</dbReference>
<proteinExistence type="inferred from homology"/>
<dbReference type="Pfam" id="PF20684">
    <property type="entry name" value="Fung_rhodopsin"/>
    <property type="match status" value="1"/>
</dbReference>
<feature type="transmembrane region" description="Helical" evidence="7">
    <location>
        <begin position="235"/>
        <end position="262"/>
    </location>
</feature>
<keyword evidence="3 7" id="KW-1133">Transmembrane helix</keyword>
<evidence type="ECO:0000259" key="8">
    <source>
        <dbReference type="Pfam" id="PF20684"/>
    </source>
</evidence>
<organism evidence="9 10">
    <name type="scientific">Protomyces lactucae-debilis</name>
    <dbReference type="NCBI Taxonomy" id="2754530"/>
    <lineage>
        <taxon>Eukaryota</taxon>
        <taxon>Fungi</taxon>
        <taxon>Dikarya</taxon>
        <taxon>Ascomycota</taxon>
        <taxon>Taphrinomycotina</taxon>
        <taxon>Taphrinomycetes</taxon>
        <taxon>Taphrinales</taxon>
        <taxon>Protomycetaceae</taxon>
        <taxon>Protomyces</taxon>
    </lineage>
</organism>
<evidence type="ECO:0000313" key="9">
    <source>
        <dbReference type="EMBL" id="ORY82084.1"/>
    </source>
</evidence>
<keyword evidence="10" id="KW-1185">Reference proteome</keyword>
<dbReference type="InterPro" id="IPR049326">
    <property type="entry name" value="Rhodopsin_dom_fungi"/>
</dbReference>
<reference evidence="9 10" key="1">
    <citation type="submission" date="2016-07" db="EMBL/GenBank/DDBJ databases">
        <title>Pervasive Adenine N6-methylation of Active Genes in Fungi.</title>
        <authorList>
            <consortium name="DOE Joint Genome Institute"/>
            <person name="Mondo S.J."/>
            <person name="Dannebaum R.O."/>
            <person name="Kuo R.C."/>
            <person name="Labutti K."/>
            <person name="Haridas S."/>
            <person name="Kuo A."/>
            <person name="Salamov A."/>
            <person name="Ahrendt S.R."/>
            <person name="Lipzen A."/>
            <person name="Sullivan W."/>
            <person name="Andreopoulos W.B."/>
            <person name="Clum A."/>
            <person name="Lindquist E."/>
            <person name="Daum C."/>
            <person name="Ramamoorthy G.K."/>
            <person name="Gryganskyi A."/>
            <person name="Culley D."/>
            <person name="Magnuson J.K."/>
            <person name="James T.Y."/>
            <person name="O'Malley M.A."/>
            <person name="Stajich J.E."/>
            <person name="Spatafora J.W."/>
            <person name="Visel A."/>
            <person name="Grigoriev I.V."/>
        </authorList>
    </citation>
    <scope>NUCLEOTIDE SEQUENCE [LARGE SCALE GENOMIC DNA]</scope>
    <source>
        <strain evidence="9 10">12-1054</strain>
    </source>
</reference>
<evidence type="ECO:0000256" key="5">
    <source>
        <dbReference type="ARBA" id="ARBA00038359"/>
    </source>
</evidence>
<evidence type="ECO:0000256" key="4">
    <source>
        <dbReference type="ARBA" id="ARBA00023136"/>
    </source>
</evidence>
<dbReference type="GO" id="GO:0016020">
    <property type="term" value="C:membrane"/>
    <property type="evidence" value="ECO:0007669"/>
    <property type="project" value="UniProtKB-SubCell"/>
</dbReference>
<feature type="region of interest" description="Disordered" evidence="6">
    <location>
        <begin position="279"/>
        <end position="299"/>
    </location>
</feature>
<dbReference type="RefSeq" id="XP_040725218.1">
    <property type="nucleotide sequence ID" value="XM_040870544.1"/>
</dbReference>
<evidence type="ECO:0000256" key="2">
    <source>
        <dbReference type="ARBA" id="ARBA00022692"/>
    </source>
</evidence>
<dbReference type="AlphaFoldDB" id="A0A1Y2FFA2"/>
<comment type="caution">
    <text evidence="9">The sequence shown here is derived from an EMBL/GenBank/DDBJ whole genome shotgun (WGS) entry which is preliminary data.</text>
</comment>
<gene>
    <name evidence="9" type="ORF">BCR37DRAFT_387551</name>
</gene>
<comment type="similarity">
    <text evidence="5">Belongs to the SAT4 family.</text>
</comment>
<dbReference type="GeneID" id="63787143"/>
<feature type="transmembrane region" description="Helical" evidence="7">
    <location>
        <begin position="145"/>
        <end position="166"/>
    </location>
</feature>
<evidence type="ECO:0000313" key="10">
    <source>
        <dbReference type="Proteomes" id="UP000193685"/>
    </source>
</evidence>
<accession>A0A1Y2FFA2</accession>
<evidence type="ECO:0000256" key="6">
    <source>
        <dbReference type="SAM" id="MobiDB-lite"/>
    </source>
</evidence>
<dbReference type="PANTHER" id="PTHR33048">
    <property type="entry name" value="PTH11-LIKE INTEGRAL MEMBRANE PROTEIN (AFU_ORTHOLOGUE AFUA_5G11245)"/>
    <property type="match status" value="1"/>
</dbReference>
<feature type="domain" description="Rhodopsin" evidence="8">
    <location>
        <begin position="58"/>
        <end position="255"/>
    </location>
</feature>
<feature type="transmembrane region" description="Helical" evidence="7">
    <location>
        <begin position="181"/>
        <end position="204"/>
    </location>
</feature>
<protein>
    <recommendedName>
        <fullName evidence="8">Rhodopsin domain-containing protein</fullName>
    </recommendedName>
</protein>
<dbReference type="EMBL" id="MCFI01000010">
    <property type="protein sequence ID" value="ORY82084.1"/>
    <property type="molecule type" value="Genomic_DNA"/>
</dbReference>
<keyword evidence="2 7" id="KW-0812">Transmembrane</keyword>
<evidence type="ECO:0000256" key="1">
    <source>
        <dbReference type="ARBA" id="ARBA00004141"/>
    </source>
</evidence>
<feature type="transmembrane region" description="Helical" evidence="7">
    <location>
        <begin position="39"/>
        <end position="58"/>
    </location>
</feature>
<sequence length="379" mass="41966">MIWPILLLMTLASCFLVARCCIKIYRHLLRRDIIQEGLLWLAWSATIPTSVLAILILTTEREDRAAYFLLVAHYLSIFIAHLTKASLALLFIHFAQLREYKLINQCIIPIIGLSLTLNLVALSVQCNFQATFDGETGPEQCHFEGVAMVESLFNILLGIMLVMHPIKPLYKAASLIGKQNVVMLSCLFGTAMAGSFVSVMRAVVAHRQSTRVKSAELLDDDIEEAINVMSRVRTLALLLVLEACLGIVLAAVPDMGGLYLHWYHQGALDLSRKDTTSTEDSAMKCASTSSETRPDGPNMSKFSAETLPLAQKASKLQKQKMDQFLWGFDGSPDRWNKMPSLHHLPLHSTGRIPKLPLAKLPSTTLPDCTHSNTVPAKGD</sequence>
<keyword evidence="4 7" id="KW-0472">Membrane</keyword>
<feature type="transmembrane region" description="Helical" evidence="7">
    <location>
        <begin position="102"/>
        <end position="124"/>
    </location>
</feature>
<feature type="transmembrane region" description="Helical" evidence="7">
    <location>
        <begin position="65"/>
        <end position="82"/>
    </location>
</feature>
<evidence type="ECO:0000256" key="7">
    <source>
        <dbReference type="SAM" id="Phobius"/>
    </source>
</evidence>
<dbReference type="Proteomes" id="UP000193685">
    <property type="component" value="Unassembled WGS sequence"/>
</dbReference>
<evidence type="ECO:0000256" key="3">
    <source>
        <dbReference type="ARBA" id="ARBA00022989"/>
    </source>
</evidence>
<comment type="subcellular location">
    <subcellularLocation>
        <location evidence="1">Membrane</location>
        <topology evidence="1">Multi-pass membrane protein</topology>
    </subcellularLocation>
</comment>
<dbReference type="InterPro" id="IPR052337">
    <property type="entry name" value="SAT4-like"/>
</dbReference>
<name>A0A1Y2FFA2_PROLT</name>